<evidence type="ECO:0000313" key="3">
    <source>
        <dbReference type="RefSeq" id="XP_013392692.1"/>
    </source>
</evidence>
<feature type="region of interest" description="Disordered" evidence="1">
    <location>
        <begin position="30"/>
        <end position="102"/>
    </location>
</feature>
<dbReference type="OrthoDB" id="2014201at2759"/>
<dbReference type="AlphaFoldDB" id="A0A1S3I346"/>
<dbReference type="Proteomes" id="UP000085678">
    <property type="component" value="Unplaced"/>
</dbReference>
<evidence type="ECO:0000313" key="2">
    <source>
        <dbReference type="Proteomes" id="UP000085678"/>
    </source>
</evidence>
<protein>
    <submittedName>
        <fullName evidence="3">Glycogenin-1 isoform X1</fullName>
    </submittedName>
</protein>
<feature type="compositionally biased region" description="Basic and acidic residues" evidence="1">
    <location>
        <begin position="40"/>
        <end position="53"/>
    </location>
</feature>
<accession>A0A1S3I346</accession>
<dbReference type="GeneID" id="106160593"/>
<feature type="compositionally biased region" description="Basic and acidic residues" evidence="1">
    <location>
        <begin position="61"/>
        <end position="70"/>
    </location>
</feature>
<gene>
    <name evidence="3" type="primary">LOC106160593</name>
</gene>
<evidence type="ECO:0000256" key="1">
    <source>
        <dbReference type="SAM" id="MobiDB-lite"/>
    </source>
</evidence>
<dbReference type="STRING" id="7574.A0A1S3I346"/>
<reference evidence="3" key="1">
    <citation type="submission" date="2025-08" db="UniProtKB">
        <authorList>
            <consortium name="RefSeq"/>
        </authorList>
    </citation>
    <scope>IDENTIFICATION</scope>
    <source>
        <tissue evidence="3">Gonads</tissue>
    </source>
</reference>
<dbReference type="KEGG" id="lak:106160593"/>
<dbReference type="InParanoid" id="A0A1S3I346"/>
<organism evidence="2 3">
    <name type="scientific">Lingula anatina</name>
    <name type="common">Brachiopod</name>
    <name type="synonym">Lingula unguis</name>
    <dbReference type="NCBI Taxonomy" id="7574"/>
    <lineage>
        <taxon>Eukaryota</taxon>
        <taxon>Metazoa</taxon>
        <taxon>Spiralia</taxon>
        <taxon>Lophotrochozoa</taxon>
        <taxon>Brachiopoda</taxon>
        <taxon>Linguliformea</taxon>
        <taxon>Lingulata</taxon>
        <taxon>Lingulida</taxon>
        <taxon>Linguloidea</taxon>
        <taxon>Lingulidae</taxon>
        <taxon>Lingula</taxon>
    </lineage>
</organism>
<dbReference type="RefSeq" id="XP_013392692.1">
    <property type="nucleotide sequence ID" value="XM_013537238.1"/>
</dbReference>
<proteinExistence type="predicted"/>
<keyword evidence="2" id="KW-1185">Reference proteome</keyword>
<sequence length="102" mass="11321">MGPQRCWLTRGSEACGLSGLAGELASLKLDASPQQPMEAVPEHERRERWERGQVDYLGEDSFQKIQERIDSTLQSGPPQGQPKPVDKSKGAVPKASRKHVRK</sequence>
<name>A0A1S3I346_LINAN</name>